<evidence type="ECO:0000313" key="3">
    <source>
        <dbReference type="Proteomes" id="UP000646053"/>
    </source>
</evidence>
<dbReference type="InterPro" id="IPR011335">
    <property type="entry name" value="Restrct_endonuc-II-like"/>
</dbReference>
<dbReference type="AlphaFoldDB" id="A0A8J8CLJ4"/>
<keyword evidence="3" id="KW-1185">Reference proteome</keyword>
<protein>
    <submittedName>
        <fullName evidence="2">Uma2 family endonuclease</fullName>
    </submittedName>
</protein>
<dbReference type="GO" id="GO:0004519">
    <property type="term" value="F:endonuclease activity"/>
    <property type="evidence" value="ECO:0007669"/>
    <property type="project" value="UniProtKB-KW"/>
</dbReference>
<organism evidence="2 3">
    <name type="scientific">Myxacorys almedinensis A</name>
    <dbReference type="NCBI Taxonomy" id="2690445"/>
    <lineage>
        <taxon>Bacteria</taxon>
        <taxon>Bacillati</taxon>
        <taxon>Cyanobacteriota</taxon>
        <taxon>Cyanophyceae</taxon>
        <taxon>Leptolyngbyales</taxon>
        <taxon>Leptolyngbyaceae</taxon>
        <taxon>Myxacorys</taxon>
        <taxon>Myxacorys almedinensis</taxon>
    </lineage>
</organism>
<dbReference type="PANTHER" id="PTHR34107:SF2">
    <property type="entry name" value="SLL0888 PROTEIN"/>
    <property type="match status" value="1"/>
</dbReference>
<feature type="domain" description="Putative restriction endonuclease" evidence="1">
    <location>
        <begin position="21"/>
        <end position="205"/>
    </location>
</feature>
<dbReference type="Proteomes" id="UP000646053">
    <property type="component" value="Unassembled WGS sequence"/>
</dbReference>
<evidence type="ECO:0000259" key="1">
    <source>
        <dbReference type="Pfam" id="PF05685"/>
    </source>
</evidence>
<dbReference type="EMBL" id="WVIE01000002">
    <property type="protein sequence ID" value="NDJ16157.1"/>
    <property type="molecule type" value="Genomic_DNA"/>
</dbReference>
<dbReference type="Gene3D" id="3.90.1570.10">
    <property type="entry name" value="tt1808, chain A"/>
    <property type="match status" value="1"/>
</dbReference>
<dbReference type="SUPFAM" id="SSF52980">
    <property type="entry name" value="Restriction endonuclease-like"/>
    <property type="match status" value="1"/>
</dbReference>
<keyword evidence="2" id="KW-0255">Endonuclease</keyword>
<dbReference type="Pfam" id="PF05685">
    <property type="entry name" value="Uma2"/>
    <property type="match status" value="1"/>
</dbReference>
<keyword evidence="2" id="KW-0540">Nuclease</keyword>
<accession>A0A8J8CLJ4</accession>
<sequence length="215" mass="24115">MQSLSQSQDQPQDQPQKLTFDEFLVQYPEDGGRYELHYGAVVEMRPIGPHEQVGGFISDQLTLEIYRLGLPYFIPRSCLVRPVEEFEAYLPDIIVLNRETIGADPYWKKASTISTGASAKLAIEVVSTNWRADYSKKLAEYELLGIPEYWVVDYRGLGAKRLIGSPKEPTVSVYVLSDDEYSVTLFKGQDAIASPAFPELNITVAQLVQMGESVT</sequence>
<keyword evidence="2" id="KW-0378">Hydrolase</keyword>
<name>A0A8J8CLJ4_9CYAN</name>
<comment type="caution">
    <text evidence="2">The sequence shown here is derived from an EMBL/GenBank/DDBJ whole genome shotgun (WGS) entry which is preliminary data.</text>
</comment>
<evidence type="ECO:0000313" key="2">
    <source>
        <dbReference type="EMBL" id="NDJ16157.1"/>
    </source>
</evidence>
<dbReference type="CDD" id="cd06260">
    <property type="entry name" value="DUF820-like"/>
    <property type="match status" value="1"/>
</dbReference>
<dbReference type="InterPro" id="IPR012296">
    <property type="entry name" value="Nuclease_put_TT1808"/>
</dbReference>
<dbReference type="PANTHER" id="PTHR34107">
    <property type="entry name" value="SLL0198 PROTEIN-RELATED"/>
    <property type="match status" value="1"/>
</dbReference>
<gene>
    <name evidence="2" type="ORF">GS601_02450</name>
</gene>
<proteinExistence type="predicted"/>
<reference evidence="2" key="1">
    <citation type="submission" date="2019-12" db="EMBL/GenBank/DDBJ databases">
        <title>High-Quality draft genome sequences of three cyanobacteria isolated from the limestone walls of the Old Cathedral of Coimbra.</title>
        <authorList>
            <person name="Tiago I."/>
            <person name="Soares F."/>
            <person name="Portugal A."/>
        </authorList>
    </citation>
    <scope>NUCLEOTIDE SEQUENCE</scope>
    <source>
        <strain evidence="2">A</strain>
    </source>
</reference>
<dbReference type="InterPro" id="IPR008538">
    <property type="entry name" value="Uma2"/>
</dbReference>